<dbReference type="InterPro" id="IPR003439">
    <property type="entry name" value="ABC_transporter-like_ATP-bd"/>
</dbReference>
<keyword evidence="2" id="KW-0813">Transport</keyword>
<feature type="domain" description="ABC transporter" evidence="5">
    <location>
        <begin position="278"/>
        <end position="511"/>
    </location>
</feature>
<comment type="similarity">
    <text evidence="1">Belongs to the ABC transporter superfamily.</text>
</comment>
<feature type="domain" description="ABC transporter" evidence="5">
    <location>
        <begin position="1"/>
        <end position="244"/>
    </location>
</feature>
<evidence type="ECO:0000256" key="4">
    <source>
        <dbReference type="ARBA" id="ARBA00022840"/>
    </source>
</evidence>
<keyword evidence="3" id="KW-0547">Nucleotide-binding</keyword>
<dbReference type="SUPFAM" id="SSF52540">
    <property type="entry name" value="P-loop containing nucleoside triphosphate hydrolases"/>
    <property type="match status" value="2"/>
</dbReference>
<dbReference type="Pfam" id="PF00005">
    <property type="entry name" value="ABC_tran"/>
    <property type="match status" value="2"/>
</dbReference>
<evidence type="ECO:0000256" key="1">
    <source>
        <dbReference type="ARBA" id="ARBA00005417"/>
    </source>
</evidence>
<evidence type="ECO:0000256" key="2">
    <source>
        <dbReference type="ARBA" id="ARBA00022448"/>
    </source>
</evidence>
<evidence type="ECO:0000256" key="3">
    <source>
        <dbReference type="ARBA" id="ARBA00022741"/>
    </source>
</evidence>
<dbReference type="CDD" id="cd03225">
    <property type="entry name" value="ABC_cobalt_CbiO_domain1"/>
    <property type="match status" value="2"/>
</dbReference>
<proteinExistence type="inferred from homology"/>
<dbReference type="InterPro" id="IPR027417">
    <property type="entry name" value="P-loop_NTPase"/>
</dbReference>
<evidence type="ECO:0000313" key="7">
    <source>
        <dbReference type="Proteomes" id="UP000532194"/>
    </source>
</evidence>
<gene>
    <name evidence="6" type="ORF">G1C95_0776</name>
</gene>
<keyword evidence="4 6" id="KW-0067">ATP-binding</keyword>
<accession>A0A7Y0ENP6</accession>
<dbReference type="InterPro" id="IPR015856">
    <property type="entry name" value="ABC_transpr_CbiO/EcfA_su"/>
</dbReference>
<organism evidence="6 7">
    <name type="scientific">Bifidobacterium oedipodis</name>
    <dbReference type="NCBI Taxonomy" id="2675322"/>
    <lineage>
        <taxon>Bacteria</taxon>
        <taxon>Bacillati</taxon>
        <taxon>Actinomycetota</taxon>
        <taxon>Actinomycetes</taxon>
        <taxon>Bifidobacteriales</taxon>
        <taxon>Bifidobacteriaceae</taxon>
        <taxon>Bifidobacterium</taxon>
    </lineage>
</organism>
<dbReference type="PANTHER" id="PTHR43553:SF24">
    <property type="entry name" value="ENERGY-COUPLING FACTOR TRANSPORTER ATP-BINDING PROTEIN ECFA1"/>
    <property type="match status" value="1"/>
</dbReference>
<evidence type="ECO:0000313" key="6">
    <source>
        <dbReference type="EMBL" id="NMM93591.1"/>
    </source>
</evidence>
<reference evidence="6 7" key="1">
    <citation type="submission" date="2020-02" db="EMBL/GenBank/DDBJ databases">
        <title>Characterization of phylogenetic diversity of novel bifidobacterial species isolated in Czech ZOOs.</title>
        <authorList>
            <person name="Lugli G.A."/>
            <person name="Vera N.B."/>
            <person name="Ventura M."/>
        </authorList>
    </citation>
    <scope>NUCLEOTIDE SEQUENCE [LARGE SCALE GENOMIC DNA]</scope>
    <source>
        <strain evidence="6 7">DSM 109957</strain>
    </source>
</reference>
<dbReference type="AlphaFoldDB" id="A0A7Y0ENP6"/>
<keyword evidence="7" id="KW-1185">Reference proteome</keyword>
<dbReference type="GO" id="GO:0016887">
    <property type="term" value="F:ATP hydrolysis activity"/>
    <property type="evidence" value="ECO:0007669"/>
    <property type="project" value="InterPro"/>
</dbReference>
<dbReference type="InterPro" id="IPR017871">
    <property type="entry name" value="ABC_transporter-like_CS"/>
</dbReference>
<sequence length="511" mass="54617">MQTQPAAVEASGWGWRHATRKDFALRAVDFTIHPGERVLLLGASGAGKSTLMAGLAGVLGGDEEGEQEGSLLIDGVDAREARGRVGLVLQDPDSQIILERLGDDAAFGCENLNVPRDETWRRVRESLELVGLGGLDLNRSTRHLSGGQRQRLALAGVLAMQTGLLLLDEPTANLDPQGVVEVHDAVKQVLEATGQTMVVVEHHIDVWLDLVDRVIVLGKPDADHPNGGVLADGKPKDVFAAMGDTLAAGGAWVPGRAIPNHRPAPRGNREHGSGRKPVLSCDNLSFGRGSALGTGINLDFYSGEVTALMGPNGAGKSTFALTLAGLLPPLDGRVLAGDELTLPAAAGVNGRLLPRARKTNGREPINWSSRELLGRIGMVFQEPEHQFAANFVRDEVAIGPKSMGNSEQEAFHIADQMLERMNLTRFAKANPYTLSGGEKRRLSMASMLAAAPDVLIMDEPTFGQDFTTWTAMVRLIAAIRDQGACVIVVTHDEALVEALGARRILFQEVQS</sequence>
<dbReference type="PROSITE" id="PS00211">
    <property type="entry name" value="ABC_TRANSPORTER_1"/>
    <property type="match status" value="2"/>
</dbReference>
<comment type="caution">
    <text evidence="6">The sequence shown here is derived from an EMBL/GenBank/DDBJ whole genome shotgun (WGS) entry which is preliminary data.</text>
</comment>
<dbReference type="InterPro" id="IPR003593">
    <property type="entry name" value="AAA+_ATPase"/>
</dbReference>
<dbReference type="PANTHER" id="PTHR43553">
    <property type="entry name" value="HEAVY METAL TRANSPORTER"/>
    <property type="match status" value="1"/>
</dbReference>
<dbReference type="InterPro" id="IPR050095">
    <property type="entry name" value="ECF_ABC_transporter_ATP-bd"/>
</dbReference>
<dbReference type="RefSeq" id="WP_169171649.1">
    <property type="nucleotide sequence ID" value="NZ_JAAIII010000002.1"/>
</dbReference>
<evidence type="ECO:0000259" key="5">
    <source>
        <dbReference type="PROSITE" id="PS50893"/>
    </source>
</evidence>
<dbReference type="GO" id="GO:0005524">
    <property type="term" value="F:ATP binding"/>
    <property type="evidence" value="ECO:0007669"/>
    <property type="project" value="UniProtKB-KW"/>
</dbReference>
<dbReference type="EMBL" id="JAAIII010000002">
    <property type="protein sequence ID" value="NMM93591.1"/>
    <property type="molecule type" value="Genomic_DNA"/>
</dbReference>
<dbReference type="Proteomes" id="UP000532194">
    <property type="component" value="Unassembled WGS sequence"/>
</dbReference>
<protein>
    <submittedName>
        <fullName evidence="6">ABC transporter ATP-binding protein</fullName>
    </submittedName>
</protein>
<dbReference type="Gene3D" id="3.40.50.300">
    <property type="entry name" value="P-loop containing nucleotide triphosphate hydrolases"/>
    <property type="match status" value="2"/>
</dbReference>
<dbReference type="GO" id="GO:0042626">
    <property type="term" value="F:ATPase-coupled transmembrane transporter activity"/>
    <property type="evidence" value="ECO:0007669"/>
    <property type="project" value="TreeGrafter"/>
</dbReference>
<dbReference type="PROSITE" id="PS50893">
    <property type="entry name" value="ABC_TRANSPORTER_2"/>
    <property type="match status" value="2"/>
</dbReference>
<name>A0A7Y0ENP6_9BIFI</name>
<dbReference type="SMART" id="SM00382">
    <property type="entry name" value="AAA"/>
    <property type="match status" value="2"/>
</dbReference>
<dbReference type="GO" id="GO:0043190">
    <property type="term" value="C:ATP-binding cassette (ABC) transporter complex"/>
    <property type="evidence" value="ECO:0007669"/>
    <property type="project" value="TreeGrafter"/>
</dbReference>